<accession>C7Q2P9</accession>
<protein>
    <submittedName>
        <fullName evidence="1">Uncharacterized protein</fullName>
    </submittedName>
</protein>
<gene>
    <name evidence="1" type="ordered locus">Caci_2882</name>
</gene>
<dbReference type="InParanoid" id="C7Q2P9"/>
<dbReference type="STRING" id="479433.Caci_2882"/>
<keyword evidence="2" id="KW-1185">Reference proteome</keyword>
<reference evidence="1 2" key="1">
    <citation type="journal article" date="2009" name="Stand. Genomic Sci.">
        <title>Complete genome sequence of Catenulispora acidiphila type strain (ID 139908).</title>
        <authorList>
            <person name="Copeland A."/>
            <person name="Lapidus A."/>
            <person name="Glavina Del Rio T."/>
            <person name="Nolan M."/>
            <person name="Lucas S."/>
            <person name="Chen F."/>
            <person name="Tice H."/>
            <person name="Cheng J.F."/>
            <person name="Bruce D."/>
            <person name="Goodwin L."/>
            <person name="Pitluck S."/>
            <person name="Mikhailova N."/>
            <person name="Pati A."/>
            <person name="Ivanova N."/>
            <person name="Mavromatis K."/>
            <person name="Chen A."/>
            <person name="Palaniappan K."/>
            <person name="Chain P."/>
            <person name="Land M."/>
            <person name="Hauser L."/>
            <person name="Chang Y.J."/>
            <person name="Jeffries C.D."/>
            <person name="Chertkov O."/>
            <person name="Brettin T."/>
            <person name="Detter J.C."/>
            <person name="Han C."/>
            <person name="Ali Z."/>
            <person name="Tindall B.J."/>
            <person name="Goker M."/>
            <person name="Bristow J."/>
            <person name="Eisen J.A."/>
            <person name="Markowitz V."/>
            <person name="Hugenholtz P."/>
            <person name="Kyrpides N.C."/>
            <person name="Klenk H.P."/>
        </authorList>
    </citation>
    <scope>NUCLEOTIDE SEQUENCE [LARGE SCALE GENOMIC DNA]</scope>
    <source>
        <strain evidence="2">DSM 44928 / JCM 14897 / NBRC 102108 / NRRL B-24433 / ID139908</strain>
    </source>
</reference>
<name>C7Q2P9_CATAD</name>
<dbReference type="EMBL" id="CP001700">
    <property type="protein sequence ID" value="ACU71791.1"/>
    <property type="molecule type" value="Genomic_DNA"/>
</dbReference>
<sequence length="123" mass="12844">MNAFSPGDKVLFARVSAVGTVVEPTGVGVEHGYYIETAAGTTHFADADQLTLLPTGTPLFNRGDSVQVAPDAPYHAGLTGTVSSPELHGPIFGYWLNLGVNDNYMWTPAEALSALVPGGGEVR</sequence>
<dbReference type="RefSeq" id="WP_012787084.1">
    <property type="nucleotide sequence ID" value="NC_013131.1"/>
</dbReference>
<proteinExistence type="predicted"/>
<evidence type="ECO:0000313" key="1">
    <source>
        <dbReference type="EMBL" id="ACU71791.1"/>
    </source>
</evidence>
<dbReference type="HOGENOM" id="CLU_2011149_0_0_11"/>
<dbReference type="Proteomes" id="UP000000851">
    <property type="component" value="Chromosome"/>
</dbReference>
<organism evidence="1 2">
    <name type="scientific">Catenulispora acidiphila (strain DSM 44928 / JCM 14897 / NBRC 102108 / NRRL B-24433 / ID139908)</name>
    <dbReference type="NCBI Taxonomy" id="479433"/>
    <lineage>
        <taxon>Bacteria</taxon>
        <taxon>Bacillati</taxon>
        <taxon>Actinomycetota</taxon>
        <taxon>Actinomycetes</taxon>
        <taxon>Catenulisporales</taxon>
        <taxon>Catenulisporaceae</taxon>
        <taxon>Catenulispora</taxon>
    </lineage>
</organism>
<dbReference type="AlphaFoldDB" id="C7Q2P9"/>
<dbReference type="KEGG" id="cai:Caci_2882"/>
<evidence type="ECO:0000313" key="2">
    <source>
        <dbReference type="Proteomes" id="UP000000851"/>
    </source>
</evidence>